<sequence length="165" mass="18185">MSDETRREGERVFSLPDAAPFDAGLRFIGRIVSPWTERSACPKNMRQARERGQAARVELFPPYQEALAGLEAGSPIFLFTFLDRARRDLALQMPRHADSARGTFSLRSPVRPNPIGLHLVELVAVDRENGLLSIDAIDVLDGTPLLDIKPYFESVDRPGAGLASG</sequence>
<dbReference type="PROSITE" id="PS51668">
    <property type="entry name" value="TSAA_2"/>
    <property type="match status" value="1"/>
</dbReference>
<protein>
    <submittedName>
        <fullName evidence="4">tRNA (N6-threonylcarbamoyladenosine(37)-N6)-methyltransferase TrmO</fullName>
    </submittedName>
</protein>
<dbReference type="InterPro" id="IPR036414">
    <property type="entry name" value="YaeB_N_sf"/>
</dbReference>
<dbReference type="InterPro" id="IPR023370">
    <property type="entry name" value="TrmO-like_N"/>
</dbReference>
<dbReference type="PANTHER" id="PTHR12818">
    <property type="entry name" value="TRNA (ADENINE(37)-N6)-METHYLTRANSFERASE"/>
    <property type="match status" value="1"/>
</dbReference>
<comment type="similarity">
    <text evidence="2">Belongs to the tRNA methyltransferase O family.</text>
</comment>
<gene>
    <name evidence="4" type="primary">tsaA</name>
    <name evidence="4" type="ORF">DYI37_05035</name>
</gene>
<dbReference type="Pfam" id="PF01980">
    <property type="entry name" value="TrmO_N"/>
    <property type="match status" value="1"/>
</dbReference>
<proteinExistence type="inferred from homology"/>
<dbReference type="RefSeq" id="WP_116682110.1">
    <property type="nucleotide sequence ID" value="NZ_QURL01000002.1"/>
</dbReference>
<dbReference type="EMBL" id="QURL01000002">
    <property type="protein sequence ID" value="RFC65213.1"/>
    <property type="molecule type" value="Genomic_DNA"/>
</dbReference>
<dbReference type="InterPro" id="IPR040372">
    <property type="entry name" value="YaeB-like"/>
</dbReference>
<name>A0A371X7L8_9HYPH</name>
<dbReference type="GO" id="GO:0032259">
    <property type="term" value="P:methylation"/>
    <property type="evidence" value="ECO:0007669"/>
    <property type="project" value="UniProtKB-KW"/>
</dbReference>
<keyword evidence="5" id="KW-1185">Reference proteome</keyword>
<dbReference type="SUPFAM" id="SSF118196">
    <property type="entry name" value="YaeB-like"/>
    <property type="match status" value="1"/>
</dbReference>
<dbReference type="PANTHER" id="PTHR12818:SF0">
    <property type="entry name" value="TRNA (ADENINE(37)-N6)-METHYLTRANSFERASE"/>
    <property type="match status" value="1"/>
</dbReference>
<reference evidence="4 5" key="1">
    <citation type="submission" date="2018-08" db="EMBL/GenBank/DDBJ databases">
        <title>Fulvimarina sp. 85, whole genome shotgun sequence.</title>
        <authorList>
            <person name="Tuo L."/>
        </authorList>
    </citation>
    <scope>NUCLEOTIDE SEQUENCE [LARGE SCALE GENOMIC DNA]</scope>
    <source>
        <strain evidence="4 5">85</strain>
    </source>
</reference>
<comment type="caution">
    <text evidence="4">The sequence shown here is derived from an EMBL/GenBank/DDBJ whole genome shotgun (WGS) entry which is preliminary data.</text>
</comment>
<organism evidence="4 5">
    <name type="scientific">Fulvimarina endophytica</name>
    <dbReference type="NCBI Taxonomy" id="2293836"/>
    <lineage>
        <taxon>Bacteria</taxon>
        <taxon>Pseudomonadati</taxon>
        <taxon>Pseudomonadota</taxon>
        <taxon>Alphaproteobacteria</taxon>
        <taxon>Hyphomicrobiales</taxon>
        <taxon>Aurantimonadaceae</taxon>
        <taxon>Fulvimarina</taxon>
    </lineage>
</organism>
<dbReference type="OrthoDB" id="9804309at2"/>
<evidence type="ECO:0000256" key="2">
    <source>
        <dbReference type="ARBA" id="ARBA00033753"/>
    </source>
</evidence>
<evidence type="ECO:0000313" key="4">
    <source>
        <dbReference type="EMBL" id="RFC65213.1"/>
    </source>
</evidence>
<evidence type="ECO:0000256" key="1">
    <source>
        <dbReference type="ARBA" id="ARBA00022691"/>
    </source>
</evidence>
<dbReference type="NCBIfam" id="TIGR00104">
    <property type="entry name" value="tRNA_TsaA"/>
    <property type="match status" value="1"/>
</dbReference>
<accession>A0A371X7L8</accession>
<keyword evidence="4" id="KW-0808">Transferase</keyword>
<dbReference type="CDD" id="cd09281">
    <property type="entry name" value="UPF0066"/>
    <property type="match status" value="1"/>
</dbReference>
<keyword evidence="1" id="KW-0949">S-adenosyl-L-methionine</keyword>
<dbReference type="AlphaFoldDB" id="A0A371X7L8"/>
<dbReference type="Proteomes" id="UP000264310">
    <property type="component" value="Unassembled WGS sequence"/>
</dbReference>
<keyword evidence="4" id="KW-0489">Methyltransferase</keyword>
<dbReference type="Gene3D" id="2.40.30.70">
    <property type="entry name" value="YaeB-like"/>
    <property type="match status" value="1"/>
</dbReference>
<feature type="domain" description="TsaA-like" evidence="3">
    <location>
        <begin position="25"/>
        <end position="160"/>
    </location>
</feature>
<evidence type="ECO:0000259" key="3">
    <source>
        <dbReference type="PROSITE" id="PS51668"/>
    </source>
</evidence>
<dbReference type="GO" id="GO:0008168">
    <property type="term" value="F:methyltransferase activity"/>
    <property type="evidence" value="ECO:0007669"/>
    <property type="project" value="UniProtKB-KW"/>
</dbReference>
<evidence type="ECO:0000313" key="5">
    <source>
        <dbReference type="Proteomes" id="UP000264310"/>
    </source>
</evidence>
<dbReference type="InterPro" id="IPR036413">
    <property type="entry name" value="YaeB-like_sf"/>
</dbReference>